<dbReference type="AlphaFoldDB" id="A0A9P9EAU9"/>
<proteinExistence type="inferred from homology"/>
<dbReference type="Pfam" id="PF00122">
    <property type="entry name" value="E1-E2_ATPase"/>
    <property type="match status" value="1"/>
</dbReference>
<dbReference type="InterPro" id="IPR018303">
    <property type="entry name" value="ATPase_P-typ_P_site"/>
</dbReference>
<dbReference type="InterPro" id="IPR036412">
    <property type="entry name" value="HAD-like_sf"/>
</dbReference>
<dbReference type="Pfam" id="PF24534">
    <property type="entry name" value="HMA_PCA1"/>
    <property type="match status" value="1"/>
</dbReference>
<dbReference type="SUPFAM" id="SSF55008">
    <property type="entry name" value="HMA, heavy metal-associated domain"/>
    <property type="match status" value="1"/>
</dbReference>
<dbReference type="InterPro" id="IPR023214">
    <property type="entry name" value="HAD_sf"/>
</dbReference>
<sequence length="1045" mass="110875">MGASCCAKPTGSGQSHPPSLHEHGDGHDHNGHEHNAHDHTFHEHGTQGIDTHEHGGCCDDSQFDDGHGHGGCCDDSLSDASSIMSKASTCCGSEERCDGEPMHSRYAADTLRMMTRAMRASLPSVKFILDIESLNHPHEHEHGDHQAGSACNTHLQAAFDQYSSYLEQLRCICRSVIDQGAASLETCCMGNQSKPTKAKKNKHSGHKHAGKKGKPAAIPTFKPSGSNAKEGVKGTDPEKSSAIETVGFLVSGMDCTSCVDKLMRIFGTMTGVSQPQVNFVIGKGEVNIDASITSADEVLRFVSTASGFSLSKIIGGDFFLDILTSPAEGKRLAAEPPRGVTDVQSLDKKNVRLAYDPNMVGARDLFALVEDRCDGLAQPRGDPQLENSRRRLWDQFVKTALAAALTIPVAVLAWGDNLASKKTGGIVSLVFATLVQSIAIPEFYRPALSALWYSRAVEMDMLVVMSITAAYVYSVIAFSFDMAGKPLDEKQFFETSTMLITLILAGRLIAAFARVQAVAAVSLRSKQNNTAVLVGRDGDREIDARLLQYGDQFKVLPHSRIPTDGLVVSGTTEVDESMLTGETLPIVKKKGDALIAGTVNGDGTVTAQLTRLPGKNTVTDIAQLVEEAANSKPELQDLANKIAGWFVPAMAAVAILVFVIWIPAGIKALDYSTGKGVGNAITYAVATLAVACPCALGLAVPMVLVVAGGIAARGGVIIKSADTTEGARKTTDVVFDKTGTITESELAVAEQVHLEGSEEENMALAKSLVAGGKHPVSAAVDKYLEQQAVKAVSQVVNIRVVPGAGIEADFRDSTLRAGNARWTKADSEAEVTRLQHAGLTTLVVTRDSIPLVVFGLTVKIRPEASRVISELKARNIAIHLVSGDQTKAVEAVADLVGIAPENVAGERTPSEKRDYISALMEDKTKYVLFCGDGTNDAVAVAQAHVGAQMGGGLTSSDVTQGAADVVLMNGLEGIPFLLNVSRASFHRMAFNFVWSGVYNVLAVTMASGAWVKFRIPPAYAGLGEMVSVVPVILAAVSMLGLKLRK</sequence>
<dbReference type="PROSITE" id="PS00154">
    <property type="entry name" value="ATPASE_E1_E2"/>
    <property type="match status" value="1"/>
</dbReference>
<evidence type="ECO:0000256" key="1">
    <source>
        <dbReference type="ARBA" id="ARBA00004370"/>
    </source>
</evidence>
<keyword evidence="2 7" id="KW-0812">Transmembrane</keyword>
<dbReference type="NCBIfam" id="TIGR01525">
    <property type="entry name" value="ATPase-IB_hvy"/>
    <property type="match status" value="1"/>
</dbReference>
<feature type="compositionally biased region" description="Basic residues" evidence="8">
    <location>
        <begin position="196"/>
        <end position="214"/>
    </location>
</feature>
<evidence type="ECO:0000256" key="7">
    <source>
        <dbReference type="RuleBase" id="RU362081"/>
    </source>
</evidence>
<evidence type="ECO:0000256" key="4">
    <source>
        <dbReference type="ARBA" id="ARBA00022967"/>
    </source>
</evidence>
<dbReference type="PROSITE" id="PS50846">
    <property type="entry name" value="HMA_2"/>
    <property type="match status" value="1"/>
</dbReference>
<dbReference type="FunFam" id="2.70.150.10:FF:000002">
    <property type="entry name" value="Copper-transporting ATPase 1, putative"/>
    <property type="match status" value="1"/>
</dbReference>
<dbReference type="SFLD" id="SFLDS00003">
    <property type="entry name" value="Haloacid_Dehalogenase"/>
    <property type="match status" value="1"/>
</dbReference>
<evidence type="ECO:0000256" key="8">
    <source>
        <dbReference type="SAM" id="MobiDB-lite"/>
    </source>
</evidence>
<feature type="transmembrane region" description="Helical" evidence="7">
    <location>
        <begin position="498"/>
        <end position="521"/>
    </location>
</feature>
<comment type="similarity">
    <text evidence="7">Belongs to the cation transport ATPase (P-type) (TC 3.A.3) family. Type IB subfamily.</text>
</comment>
<dbReference type="NCBIfam" id="TIGR01494">
    <property type="entry name" value="ATPase_P-type"/>
    <property type="match status" value="1"/>
</dbReference>
<dbReference type="SFLD" id="SFLDF00027">
    <property type="entry name" value="p-type_atpase"/>
    <property type="match status" value="1"/>
</dbReference>
<dbReference type="InterPro" id="IPR008250">
    <property type="entry name" value="ATPase_P-typ_transduc_dom_A_sf"/>
</dbReference>
<keyword evidence="7" id="KW-0547">Nucleotide-binding</keyword>
<feature type="transmembrane region" description="Helical" evidence="7">
    <location>
        <begin position="992"/>
        <end position="1013"/>
    </location>
</feature>
<evidence type="ECO:0000256" key="5">
    <source>
        <dbReference type="ARBA" id="ARBA00022989"/>
    </source>
</evidence>
<dbReference type="GO" id="GO:0016887">
    <property type="term" value="F:ATP hydrolysis activity"/>
    <property type="evidence" value="ECO:0007669"/>
    <property type="project" value="InterPro"/>
</dbReference>
<comment type="subcellular location">
    <subcellularLocation>
        <location evidence="1 7">Membrane</location>
    </subcellularLocation>
</comment>
<dbReference type="Gene3D" id="3.40.50.1000">
    <property type="entry name" value="HAD superfamily/HAD-like"/>
    <property type="match status" value="1"/>
</dbReference>
<feature type="transmembrane region" description="Helical" evidence="7">
    <location>
        <begin position="396"/>
        <end position="414"/>
    </location>
</feature>
<keyword evidence="7" id="KW-0067">ATP-binding</keyword>
<dbReference type="InterPro" id="IPR006121">
    <property type="entry name" value="HMA_dom"/>
</dbReference>
<dbReference type="Pfam" id="PF00702">
    <property type="entry name" value="Hydrolase"/>
    <property type="match status" value="1"/>
</dbReference>
<evidence type="ECO:0000313" key="11">
    <source>
        <dbReference type="Proteomes" id="UP000717696"/>
    </source>
</evidence>
<feature type="transmembrane region" description="Helical" evidence="7">
    <location>
        <begin position="1019"/>
        <end position="1041"/>
    </location>
</feature>
<evidence type="ECO:0000256" key="3">
    <source>
        <dbReference type="ARBA" id="ARBA00022723"/>
    </source>
</evidence>
<feature type="transmembrane region" description="Helical" evidence="7">
    <location>
        <begin position="456"/>
        <end position="478"/>
    </location>
</feature>
<comment type="caution">
    <text evidence="10">The sequence shown here is derived from an EMBL/GenBank/DDBJ whole genome shotgun (WGS) entry which is preliminary data.</text>
</comment>
<dbReference type="PRINTS" id="PR00119">
    <property type="entry name" value="CATATPASE"/>
</dbReference>
<evidence type="ECO:0000259" key="9">
    <source>
        <dbReference type="PROSITE" id="PS50846"/>
    </source>
</evidence>
<dbReference type="InterPro" id="IPR056236">
    <property type="entry name" value="HMA_PCA1"/>
</dbReference>
<keyword evidence="3 7" id="KW-0479">Metal-binding</keyword>
<dbReference type="Gene3D" id="3.40.1110.10">
    <property type="entry name" value="Calcium-transporting ATPase, cytoplasmic domain N"/>
    <property type="match status" value="1"/>
</dbReference>
<evidence type="ECO:0000256" key="6">
    <source>
        <dbReference type="ARBA" id="ARBA00023136"/>
    </source>
</evidence>
<keyword evidence="11" id="KW-1185">Reference proteome</keyword>
<dbReference type="InterPro" id="IPR023299">
    <property type="entry name" value="ATPase_P-typ_cyto_dom_N"/>
</dbReference>
<dbReference type="Pfam" id="PF00403">
    <property type="entry name" value="HMA"/>
    <property type="match status" value="1"/>
</dbReference>
<dbReference type="SUPFAM" id="SSF81653">
    <property type="entry name" value="Calcium ATPase, transduction domain A"/>
    <property type="match status" value="1"/>
</dbReference>
<dbReference type="CDD" id="cd00371">
    <property type="entry name" value="HMA"/>
    <property type="match status" value="1"/>
</dbReference>
<feature type="transmembrane region" description="Helical" evidence="7">
    <location>
        <begin position="683"/>
        <end position="710"/>
    </location>
</feature>
<evidence type="ECO:0000313" key="10">
    <source>
        <dbReference type="EMBL" id="KAH7134530.1"/>
    </source>
</evidence>
<dbReference type="InterPro" id="IPR023298">
    <property type="entry name" value="ATPase_P-typ_TM_dom_sf"/>
</dbReference>
<dbReference type="InterPro" id="IPR036163">
    <property type="entry name" value="HMA_dom_sf"/>
</dbReference>
<dbReference type="GO" id="GO:0046872">
    <property type="term" value="F:metal ion binding"/>
    <property type="evidence" value="ECO:0007669"/>
    <property type="project" value="UniProtKB-KW"/>
</dbReference>
<feature type="domain" description="HMA" evidence="9">
    <location>
        <begin position="244"/>
        <end position="310"/>
    </location>
</feature>
<dbReference type="GO" id="GO:0019829">
    <property type="term" value="F:ATPase-coupled monoatomic cation transmembrane transporter activity"/>
    <property type="evidence" value="ECO:0007669"/>
    <property type="project" value="InterPro"/>
</dbReference>
<dbReference type="EMBL" id="JAGMUU010000017">
    <property type="protein sequence ID" value="KAH7134530.1"/>
    <property type="molecule type" value="Genomic_DNA"/>
</dbReference>
<feature type="region of interest" description="Disordered" evidence="8">
    <location>
        <begin position="193"/>
        <end position="238"/>
    </location>
</feature>
<keyword evidence="6 7" id="KW-0472">Membrane</keyword>
<dbReference type="InterPro" id="IPR027256">
    <property type="entry name" value="P-typ_ATPase_IB"/>
</dbReference>
<keyword evidence="4" id="KW-1278">Translocase</keyword>
<dbReference type="Gene3D" id="2.70.150.10">
    <property type="entry name" value="Calcium-transporting ATPase, cytoplasmic transduction domain A"/>
    <property type="match status" value="1"/>
</dbReference>
<feature type="region of interest" description="Disordered" evidence="8">
    <location>
        <begin position="1"/>
        <end position="48"/>
    </location>
</feature>
<dbReference type="Proteomes" id="UP000717696">
    <property type="component" value="Unassembled WGS sequence"/>
</dbReference>
<organism evidence="10 11">
    <name type="scientific">Dactylonectria estremocensis</name>
    <dbReference type="NCBI Taxonomy" id="1079267"/>
    <lineage>
        <taxon>Eukaryota</taxon>
        <taxon>Fungi</taxon>
        <taxon>Dikarya</taxon>
        <taxon>Ascomycota</taxon>
        <taxon>Pezizomycotina</taxon>
        <taxon>Sordariomycetes</taxon>
        <taxon>Hypocreomycetidae</taxon>
        <taxon>Hypocreales</taxon>
        <taxon>Nectriaceae</taxon>
        <taxon>Dactylonectria</taxon>
    </lineage>
</organism>
<feature type="transmembrane region" description="Helical" evidence="7">
    <location>
        <begin position="426"/>
        <end position="444"/>
    </location>
</feature>
<dbReference type="NCBIfam" id="TIGR01511">
    <property type="entry name" value="ATPase-IB1_Cu"/>
    <property type="match status" value="1"/>
</dbReference>
<dbReference type="OrthoDB" id="432719at2759"/>
<dbReference type="InterPro" id="IPR044492">
    <property type="entry name" value="P_typ_ATPase_HD_dom"/>
</dbReference>
<keyword evidence="5 7" id="KW-1133">Transmembrane helix</keyword>
<dbReference type="GO" id="GO:0016020">
    <property type="term" value="C:membrane"/>
    <property type="evidence" value="ECO:0007669"/>
    <property type="project" value="UniProtKB-SubCell"/>
</dbReference>
<dbReference type="SUPFAM" id="SSF56784">
    <property type="entry name" value="HAD-like"/>
    <property type="match status" value="1"/>
</dbReference>
<name>A0A9P9EAU9_9HYPO</name>
<dbReference type="Gene3D" id="3.30.70.100">
    <property type="match status" value="1"/>
</dbReference>
<dbReference type="InterPro" id="IPR001757">
    <property type="entry name" value="P_typ_ATPase"/>
</dbReference>
<protein>
    <submittedName>
        <fullName evidence="10">E1-E2 ATPase-domain-containing protein</fullName>
    </submittedName>
</protein>
<gene>
    <name evidence="10" type="ORF">B0J13DRAFT_507090</name>
</gene>
<dbReference type="SUPFAM" id="SSF81665">
    <property type="entry name" value="Calcium ATPase, transmembrane domain M"/>
    <property type="match status" value="1"/>
</dbReference>
<feature type="transmembrane region" description="Helical" evidence="7">
    <location>
        <begin position="642"/>
        <end position="663"/>
    </location>
</feature>
<dbReference type="PANTHER" id="PTHR46594:SF4">
    <property type="entry name" value="P-TYPE CATION-TRANSPORTING ATPASE"/>
    <property type="match status" value="1"/>
</dbReference>
<dbReference type="SFLD" id="SFLDG00002">
    <property type="entry name" value="C1.7:_P-type_atpase_like"/>
    <property type="match status" value="1"/>
</dbReference>
<reference evidence="10" key="1">
    <citation type="journal article" date="2021" name="Nat. Commun.">
        <title>Genetic determinants of endophytism in the Arabidopsis root mycobiome.</title>
        <authorList>
            <person name="Mesny F."/>
            <person name="Miyauchi S."/>
            <person name="Thiergart T."/>
            <person name="Pickel B."/>
            <person name="Atanasova L."/>
            <person name="Karlsson M."/>
            <person name="Huettel B."/>
            <person name="Barry K.W."/>
            <person name="Haridas S."/>
            <person name="Chen C."/>
            <person name="Bauer D."/>
            <person name="Andreopoulos W."/>
            <person name="Pangilinan J."/>
            <person name="LaButti K."/>
            <person name="Riley R."/>
            <person name="Lipzen A."/>
            <person name="Clum A."/>
            <person name="Drula E."/>
            <person name="Henrissat B."/>
            <person name="Kohler A."/>
            <person name="Grigoriev I.V."/>
            <person name="Martin F.M."/>
            <person name="Hacquard S."/>
        </authorList>
    </citation>
    <scope>NUCLEOTIDE SEQUENCE</scope>
    <source>
        <strain evidence="10">MPI-CAGE-AT-0021</strain>
    </source>
</reference>
<dbReference type="PANTHER" id="PTHR46594">
    <property type="entry name" value="P-TYPE CATION-TRANSPORTING ATPASE"/>
    <property type="match status" value="1"/>
</dbReference>
<accession>A0A9P9EAU9</accession>
<feature type="compositionally biased region" description="Basic and acidic residues" evidence="8">
    <location>
        <begin position="19"/>
        <end position="48"/>
    </location>
</feature>
<dbReference type="InterPro" id="IPR059000">
    <property type="entry name" value="ATPase_P-type_domA"/>
</dbReference>
<dbReference type="GO" id="GO:0005524">
    <property type="term" value="F:ATP binding"/>
    <property type="evidence" value="ECO:0007669"/>
    <property type="project" value="UniProtKB-UniRule"/>
</dbReference>
<evidence type="ECO:0000256" key="2">
    <source>
        <dbReference type="ARBA" id="ARBA00022692"/>
    </source>
</evidence>
<dbReference type="GO" id="GO:0030003">
    <property type="term" value="P:intracellular monoatomic cation homeostasis"/>
    <property type="evidence" value="ECO:0007669"/>
    <property type="project" value="UniProtKB-ARBA"/>
</dbReference>